<keyword evidence="4" id="KW-0968">Cytoplasmic vesicle</keyword>
<dbReference type="Proteomes" id="UP000006727">
    <property type="component" value="Chromosome 14"/>
</dbReference>
<evidence type="ECO:0000256" key="5">
    <source>
        <dbReference type="SAM" id="MobiDB-lite"/>
    </source>
</evidence>
<dbReference type="Gramene" id="Pp3c14_1200V3.2">
    <property type="protein sequence ID" value="Pp3c14_1200V3.2"/>
    <property type="gene ID" value="Pp3c14_1200"/>
</dbReference>
<dbReference type="OrthoDB" id="4033880at2759"/>
<dbReference type="PANTHER" id="PTHR12276:SF95">
    <property type="entry name" value="ENTH_VHS FAMILY PROTEIN"/>
    <property type="match status" value="1"/>
</dbReference>
<organism evidence="7">
    <name type="scientific">Physcomitrium patens</name>
    <name type="common">Spreading-leaved earth moss</name>
    <name type="synonym">Physcomitrella patens</name>
    <dbReference type="NCBI Taxonomy" id="3218"/>
    <lineage>
        <taxon>Eukaryota</taxon>
        <taxon>Viridiplantae</taxon>
        <taxon>Streptophyta</taxon>
        <taxon>Embryophyta</taxon>
        <taxon>Bryophyta</taxon>
        <taxon>Bryophytina</taxon>
        <taxon>Bryopsida</taxon>
        <taxon>Funariidae</taxon>
        <taxon>Funariales</taxon>
        <taxon>Funariaceae</taxon>
        <taxon>Physcomitrium</taxon>
    </lineage>
</organism>
<comment type="subcellular location">
    <subcellularLocation>
        <location evidence="1">Cytoplasmic vesicle</location>
        <location evidence="1">Clathrin-coated vesicle</location>
    </subcellularLocation>
    <subcellularLocation>
        <location evidence="2">Golgi apparatus</location>
    </subcellularLocation>
</comment>
<dbReference type="InterPro" id="IPR013809">
    <property type="entry name" value="ENTH"/>
</dbReference>
<dbReference type="KEGG" id="ppp:112291171"/>
<evidence type="ECO:0000256" key="2">
    <source>
        <dbReference type="ARBA" id="ARBA00004555"/>
    </source>
</evidence>
<accession>A0A2K1JG22</accession>
<gene>
    <name evidence="8" type="primary">LOC112291171</name>
    <name evidence="7" type="ORF">PHYPA_017851</name>
</gene>
<dbReference type="PaxDb" id="3218-PP1S396_13V6.1"/>
<evidence type="ECO:0000256" key="1">
    <source>
        <dbReference type="ARBA" id="ARBA00004132"/>
    </source>
</evidence>
<feature type="compositionally biased region" description="Basic and acidic residues" evidence="5">
    <location>
        <begin position="384"/>
        <end position="393"/>
    </location>
</feature>
<reference evidence="7 9" key="2">
    <citation type="journal article" date="2018" name="Plant J.">
        <title>The Physcomitrella patens chromosome-scale assembly reveals moss genome structure and evolution.</title>
        <authorList>
            <person name="Lang D."/>
            <person name="Ullrich K.K."/>
            <person name="Murat F."/>
            <person name="Fuchs J."/>
            <person name="Jenkins J."/>
            <person name="Haas F.B."/>
            <person name="Piednoel M."/>
            <person name="Gundlach H."/>
            <person name="Van Bel M."/>
            <person name="Meyberg R."/>
            <person name="Vives C."/>
            <person name="Morata J."/>
            <person name="Symeonidi A."/>
            <person name="Hiss M."/>
            <person name="Muchero W."/>
            <person name="Kamisugi Y."/>
            <person name="Saleh O."/>
            <person name="Blanc G."/>
            <person name="Decker E.L."/>
            <person name="van Gessel N."/>
            <person name="Grimwood J."/>
            <person name="Hayes R.D."/>
            <person name="Graham S.W."/>
            <person name="Gunter L.E."/>
            <person name="McDaniel S.F."/>
            <person name="Hoernstein S.N.W."/>
            <person name="Larsson A."/>
            <person name="Li F.W."/>
            <person name="Perroud P.F."/>
            <person name="Phillips J."/>
            <person name="Ranjan P."/>
            <person name="Rokshar D.S."/>
            <person name="Rothfels C.J."/>
            <person name="Schneider L."/>
            <person name="Shu S."/>
            <person name="Stevenson D.W."/>
            <person name="Thummler F."/>
            <person name="Tillich M."/>
            <person name="Villarreal Aguilar J.C."/>
            <person name="Widiez T."/>
            <person name="Wong G.K."/>
            <person name="Wymore A."/>
            <person name="Zhang Y."/>
            <person name="Zimmer A.D."/>
            <person name="Quatrano R.S."/>
            <person name="Mayer K.F.X."/>
            <person name="Goodstein D."/>
            <person name="Casacuberta J.M."/>
            <person name="Vandepoele K."/>
            <person name="Reski R."/>
            <person name="Cuming A.C."/>
            <person name="Tuskan G.A."/>
            <person name="Maumus F."/>
            <person name="Salse J."/>
            <person name="Schmutz J."/>
            <person name="Rensing S.A."/>
        </authorList>
    </citation>
    <scope>NUCLEOTIDE SEQUENCE [LARGE SCALE GENOMIC DNA]</scope>
    <source>
        <strain evidence="8 9">cv. Gransden 2004</strain>
    </source>
</reference>
<keyword evidence="3" id="KW-0333">Golgi apparatus</keyword>
<feature type="region of interest" description="Disordered" evidence="5">
    <location>
        <begin position="338"/>
        <end position="399"/>
    </location>
</feature>
<reference evidence="8" key="3">
    <citation type="submission" date="2020-12" db="UniProtKB">
        <authorList>
            <consortium name="EnsemblPlants"/>
        </authorList>
    </citation>
    <scope>IDENTIFICATION</scope>
</reference>
<dbReference type="CDD" id="cd03571">
    <property type="entry name" value="ENTH"/>
    <property type="match status" value="1"/>
</dbReference>
<evidence type="ECO:0000313" key="9">
    <source>
        <dbReference type="Proteomes" id="UP000006727"/>
    </source>
</evidence>
<dbReference type="GO" id="GO:0005768">
    <property type="term" value="C:endosome"/>
    <property type="evidence" value="ECO:0000318"/>
    <property type="project" value="GO_Central"/>
</dbReference>
<dbReference type="PROSITE" id="PS50942">
    <property type="entry name" value="ENTH"/>
    <property type="match status" value="1"/>
</dbReference>
<evidence type="ECO:0000259" key="6">
    <source>
        <dbReference type="PROSITE" id="PS50942"/>
    </source>
</evidence>
<dbReference type="Gene3D" id="1.25.40.90">
    <property type="match status" value="1"/>
</dbReference>
<dbReference type="GO" id="GO:0030276">
    <property type="term" value="F:clathrin binding"/>
    <property type="evidence" value="ECO:0000318"/>
    <property type="project" value="GO_Central"/>
</dbReference>
<dbReference type="GeneID" id="112291171"/>
<dbReference type="InterPro" id="IPR008942">
    <property type="entry name" value="ENTH_VHS"/>
</dbReference>
<evidence type="ECO:0000313" key="8">
    <source>
        <dbReference type="EnsemblPlants" id="Pp3c14_1200V3.1"/>
    </source>
</evidence>
<dbReference type="EnsemblPlants" id="Pp3c14_1200V3.2">
    <property type="protein sequence ID" value="Pp3c14_1200V3.2"/>
    <property type="gene ID" value="Pp3c14_1200"/>
</dbReference>
<protein>
    <recommendedName>
        <fullName evidence="6">ENTH domain-containing protein</fullName>
    </recommendedName>
</protein>
<dbReference type="AlphaFoldDB" id="A0A2K1JG22"/>
<dbReference type="STRING" id="3218.A0A2K1JG22"/>
<dbReference type="PANTHER" id="PTHR12276">
    <property type="entry name" value="EPSIN/ENT-RELATED"/>
    <property type="match status" value="1"/>
</dbReference>
<feature type="compositionally biased region" description="Polar residues" evidence="5">
    <location>
        <begin position="257"/>
        <end position="271"/>
    </location>
</feature>
<reference evidence="7 9" key="1">
    <citation type="journal article" date="2008" name="Science">
        <title>The Physcomitrella genome reveals evolutionary insights into the conquest of land by plants.</title>
        <authorList>
            <person name="Rensing S."/>
            <person name="Lang D."/>
            <person name="Zimmer A."/>
            <person name="Terry A."/>
            <person name="Salamov A."/>
            <person name="Shapiro H."/>
            <person name="Nishiyama T."/>
            <person name="Perroud P.-F."/>
            <person name="Lindquist E."/>
            <person name="Kamisugi Y."/>
            <person name="Tanahashi T."/>
            <person name="Sakakibara K."/>
            <person name="Fujita T."/>
            <person name="Oishi K."/>
            <person name="Shin-I T."/>
            <person name="Kuroki Y."/>
            <person name="Toyoda A."/>
            <person name="Suzuki Y."/>
            <person name="Hashimoto A."/>
            <person name="Yamaguchi K."/>
            <person name="Sugano A."/>
            <person name="Kohara Y."/>
            <person name="Fujiyama A."/>
            <person name="Anterola A."/>
            <person name="Aoki S."/>
            <person name="Ashton N."/>
            <person name="Barbazuk W.B."/>
            <person name="Barker E."/>
            <person name="Bennetzen J."/>
            <person name="Bezanilla M."/>
            <person name="Blankenship R."/>
            <person name="Cho S.H."/>
            <person name="Dutcher S."/>
            <person name="Estelle M."/>
            <person name="Fawcett J.A."/>
            <person name="Gundlach H."/>
            <person name="Hanada K."/>
            <person name="Heyl A."/>
            <person name="Hicks K.A."/>
            <person name="Hugh J."/>
            <person name="Lohr M."/>
            <person name="Mayer K."/>
            <person name="Melkozernov A."/>
            <person name="Murata T."/>
            <person name="Nelson D."/>
            <person name="Pils B."/>
            <person name="Prigge M."/>
            <person name="Reiss B."/>
            <person name="Renner T."/>
            <person name="Rombauts S."/>
            <person name="Rushton P."/>
            <person name="Sanderfoot A."/>
            <person name="Schween G."/>
            <person name="Shiu S.-H."/>
            <person name="Stueber K."/>
            <person name="Theodoulou F.L."/>
            <person name="Tu H."/>
            <person name="Van de Peer Y."/>
            <person name="Verrier P.J."/>
            <person name="Waters E."/>
            <person name="Wood A."/>
            <person name="Yang L."/>
            <person name="Cove D."/>
            <person name="Cuming A."/>
            <person name="Hasebe M."/>
            <person name="Lucas S."/>
            <person name="Mishler D.B."/>
            <person name="Reski R."/>
            <person name="Grigoriev I."/>
            <person name="Quatrano R.S."/>
            <person name="Boore J.L."/>
        </authorList>
    </citation>
    <scope>NUCLEOTIDE SEQUENCE [LARGE SCALE GENOMIC DNA]</scope>
    <source>
        <strain evidence="8 9">cv. Gransden 2004</strain>
    </source>
</reference>
<feature type="domain" description="ENTH" evidence="6">
    <location>
        <begin position="37"/>
        <end position="170"/>
    </location>
</feature>
<dbReference type="Gramene" id="Pp3c14_1200V3.1">
    <property type="protein sequence ID" value="Pp3c14_1200V3.1"/>
    <property type="gene ID" value="Pp3c14_1200"/>
</dbReference>
<feature type="compositionally biased region" description="Polar residues" evidence="5">
    <location>
        <begin position="278"/>
        <end position="298"/>
    </location>
</feature>
<dbReference type="GO" id="GO:0005543">
    <property type="term" value="F:phospholipid binding"/>
    <property type="evidence" value="ECO:0000318"/>
    <property type="project" value="GO_Central"/>
</dbReference>
<feature type="compositionally biased region" description="Polar residues" evidence="5">
    <location>
        <begin position="371"/>
        <end position="383"/>
    </location>
</feature>
<dbReference type="GO" id="GO:0006897">
    <property type="term" value="P:endocytosis"/>
    <property type="evidence" value="ECO:0000318"/>
    <property type="project" value="GO_Central"/>
</dbReference>
<keyword evidence="9" id="KW-1185">Reference proteome</keyword>
<sequence length="399" mass="44832">MEPQRMDNRKILGIADLGSLKNRASYLLKDSLKIARLALVDVTTTELLTEDATNADEWGPTTKQMAEISKLLVNSEDYLRVVQVLHKRFALRTQKYWRQIHKSLILLEYLLGHGPDHLVMEFREDKDRLEELTRFVYVDWKGIDRGSALQRRATRVLHLLMNEAAYMGHRTQSQKTSRGISGFGSESLWINCDSPEYDPHIFNPRSKLVSDVLHSNSTEESTILLVNEEYRHSTIPLGVQQTPTYSDSVREWEADNFSPNTSEKSWGTPSRSPGGESPSANGRCTNSFGSDGNPNEESPSFAASFCKTAQTSVKGSYASGIGLTIIVPVPQDQRPLAPKFEDRHSDSTSPVVQKLPPPPPTAEYRYVMSRPLQTSPMTTSPQSKRAELKRDTTPDLIVL</sequence>
<dbReference type="RefSeq" id="XP_024394027.1">
    <property type="nucleotide sequence ID" value="XM_024538259.2"/>
</dbReference>
<proteinExistence type="predicted"/>
<evidence type="ECO:0000313" key="7">
    <source>
        <dbReference type="EMBL" id="PNR40449.1"/>
    </source>
</evidence>
<dbReference type="SMART" id="SM00273">
    <property type="entry name" value="ENTH"/>
    <property type="match status" value="1"/>
</dbReference>
<dbReference type="GO" id="GO:0030125">
    <property type="term" value="C:clathrin vesicle coat"/>
    <property type="evidence" value="ECO:0000318"/>
    <property type="project" value="GO_Central"/>
</dbReference>
<dbReference type="FunCoup" id="A0A2K1JG22">
    <property type="interactions" value="163"/>
</dbReference>
<dbReference type="Pfam" id="PF01417">
    <property type="entry name" value="ENTH"/>
    <property type="match status" value="1"/>
</dbReference>
<evidence type="ECO:0000256" key="4">
    <source>
        <dbReference type="ARBA" id="ARBA00023329"/>
    </source>
</evidence>
<dbReference type="EMBL" id="ABEU02000014">
    <property type="protein sequence ID" value="PNR40449.1"/>
    <property type="molecule type" value="Genomic_DNA"/>
</dbReference>
<dbReference type="SUPFAM" id="SSF48464">
    <property type="entry name" value="ENTH/VHS domain"/>
    <property type="match status" value="1"/>
</dbReference>
<feature type="region of interest" description="Disordered" evidence="5">
    <location>
        <begin position="255"/>
        <end position="299"/>
    </location>
</feature>
<dbReference type="GO" id="GO:0005886">
    <property type="term" value="C:plasma membrane"/>
    <property type="evidence" value="ECO:0000318"/>
    <property type="project" value="GO_Central"/>
</dbReference>
<dbReference type="EnsemblPlants" id="Pp3c14_1200V3.1">
    <property type="protein sequence ID" value="Pp3c14_1200V3.1"/>
    <property type="gene ID" value="Pp3c14_1200"/>
</dbReference>
<dbReference type="GO" id="GO:0005794">
    <property type="term" value="C:Golgi apparatus"/>
    <property type="evidence" value="ECO:0007669"/>
    <property type="project" value="UniProtKB-SubCell"/>
</dbReference>
<name>A0A2K1JG22_PHYPA</name>
<evidence type="ECO:0000256" key="3">
    <source>
        <dbReference type="ARBA" id="ARBA00023034"/>
    </source>
</evidence>